<dbReference type="Proteomes" id="UP000515124">
    <property type="component" value="Unplaced"/>
</dbReference>
<feature type="domain" description="Putative plant transposon protein" evidence="2">
    <location>
        <begin position="56"/>
        <end position="237"/>
    </location>
</feature>
<name>A0A6P5U3A1_PRUAV</name>
<evidence type="ECO:0000313" key="3">
    <source>
        <dbReference type="Proteomes" id="UP000515124"/>
    </source>
</evidence>
<evidence type="ECO:0000259" key="2">
    <source>
        <dbReference type="Pfam" id="PF20167"/>
    </source>
</evidence>
<feature type="compositionally biased region" description="Pro residues" evidence="1">
    <location>
        <begin position="270"/>
        <end position="296"/>
    </location>
</feature>
<feature type="compositionally biased region" description="Polar residues" evidence="1">
    <location>
        <begin position="255"/>
        <end position="266"/>
    </location>
</feature>
<dbReference type="KEGG" id="pavi:110773577"/>
<feature type="region of interest" description="Disordered" evidence="1">
    <location>
        <begin position="255"/>
        <end position="299"/>
    </location>
</feature>
<sequence length="351" mass="38919">MSRARKGTKGGASSSGSAAQPEEAILTATVVTERNLDLNPSIQTAGLIQVQHLPRDRNLLPLARIYKKYNESIVREFYAAFPREEFRDNQAVPIKVRAKNVDLSPSIISDILHLPEGDTDAWNQYVNRDFDLQNAAERLFYANPAAFASQTKKNVLIQGKLTPYFAILWSFVRHNIYPSGQQSEIPTVGVKILKVLHEGTFSLPIVDIIFERLKACARKKSIIYYPCLVSMICLRSGDRARSIDIIAEPMGPISDTSVSKSISQRRNAPAPAPVPPHVPPPPPHRPASSQPFPPAPSVDTSAWDPCLQAMWGFQMLQYQHMSTSIDAIWTHLQMSGQPGTSAHDDDADDDQ</sequence>
<dbReference type="Pfam" id="PF20167">
    <property type="entry name" value="Transposase_32"/>
    <property type="match status" value="1"/>
</dbReference>
<dbReference type="InterPro" id="IPR046796">
    <property type="entry name" value="Transposase_32_dom"/>
</dbReference>
<dbReference type="Gramene" id="Pav_sc0002893.1_g180.1.br:mrna">
    <property type="protein sequence ID" value="Pav_sc0002893.1_g180.1.br:CDS:1"/>
    <property type="gene ID" value="Pav_sc0002893.1_g180.1.br"/>
</dbReference>
<evidence type="ECO:0000313" key="4">
    <source>
        <dbReference type="RefSeq" id="XP_021833791.1"/>
    </source>
</evidence>
<gene>
    <name evidence="4" type="primary">LOC110773577</name>
</gene>
<proteinExistence type="predicted"/>
<evidence type="ECO:0000256" key="1">
    <source>
        <dbReference type="SAM" id="MobiDB-lite"/>
    </source>
</evidence>
<dbReference type="RefSeq" id="XP_021833791.1">
    <property type="nucleotide sequence ID" value="XM_021978099.1"/>
</dbReference>
<protein>
    <submittedName>
        <fullName evidence="4">Uncharacterized protein LOC110773577</fullName>
    </submittedName>
</protein>
<reference evidence="4" key="1">
    <citation type="submission" date="2025-08" db="UniProtKB">
        <authorList>
            <consortium name="RefSeq"/>
        </authorList>
    </citation>
    <scope>IDENTIFICATION</scope>
</reference>
<keyword evidence="3" id="KW-1185">Reference proteome</keyword>
<dbReference type="GeneID" id="110773577"/>
<accession>A0A6P5U3A1</accession>
<feature type="region of interest" description="Disordered" evidence="1">
    <location>
        <begin position="1"/>
        <end position="20"/>
    </location>
</feature>
<organism evidence="3 4">
    <name type="scientific">Prunus avium</name>
    <name type="common">Cherry</name>
    <name type="synonym">Cerasus avium</name>
    <dbReference type="NCBI Taxonomy" id="42229"/>
    <lineage>
        <taxon>Eukaryota</taxon>
        <taxon>Viridiplantae</taxon>
        <taxon>Streptophyta</taxon>
        <taxon>Embryophyta</taxon>
        <taxon>Tracheophyta</taxon>
        <taxon>Spermatophyta</taxon>
        <taxon>Magnoliopsida</taxon>
        <taxon>eudicotyledons</taxon>
        <taxon>Gunneridae</taxon>
        <taxon>Pentapetalae</taxon>
        <taxon>rosids</taxon>
        <taxon>fabids</taxon>
        <taxon>Rosales</taxon>
        <taxon>Rosaceae</taxon>
        <taxon>Amygdaloideae</taxon>
        <taxon>Amygdaleae</taxon>
        <taxon>Prunus</taxon>
    </lineage>
</organism>
<dbReference type="AlphaFoldDB" id="A0A6P5U3A1"/>